<organism evidence="1">
    <name type="scientific">uncultured Thermomicrobiales bacterium</name>
    <dbReference type="NCBI Taxonomy" id="1645740"/>
    <lineage>
        <taxon>Bacteria</taxon>
        <taxon>Pseudomonadati</taxon>
        <taxon>Thermomicrobiota</taxon>
        <taxon>Thermomicrobia</taxon>
        <taxon>Thermomicrobiales</taxon>
        <taxon>environmental samples</taxon>
    </lineage>
</organism>
<gene>
    <name evidence="1" type="ORF">AVDCRST_MAG88-952</name>
</gene>
<dbReference type="EMBL" id="CADCWM010000332">
    <property type="protein sequence ID" value="CAA9553804.1"/>
    <property type="molecule type" value="Genomic_DNA"/>
</dbReference>
<sequence>MVGHWHGHCDRRDGNAPAHEVGAGWRTMARVVAGMGPEGL</sequence>
<name>A0A6J4UNB3_9BACT</name>
<proteinExistence type="predicted"/>
<evidence type="ECO:0000313" key="1">
    <source>
        <dbReference type="EMBL" id="CAA9553804.1"/>
    </source>
</evidence>
<accession>A0A6J4UNB3</accession>
<protein>
    <submittedName>
        <fullName evidence="1">Uncharacterized protein</fullName>
    </submittedName>
</protein>
<dbReference type="AlphaFoldDB" id="A0A6J4UNB3"/>
<reference evidence="1" key="1">
    <citation type="submission" date="2020-02" db="EMBL/GenBank/DDBJ databases">
        <authorList>
            <person name="Meier V. D."/>
        </authorList>
    </citation>
    <scope>NUCLEOTIDE SEQUENCE</scope>
    <source>
        <strain evidence="1">AVDCRST_MAG88</strain>
    </source>
</reference>